<feature type="non-terminal residue" evidence="2">
    <location>
        <position position="1"/>
    </location>
</feature>
<dbReference type="EMBL" id="BTRK01000003">
    <property type="protein sequence ID" value="GMR43030.1"/>
    <property type="molecule type" value="Genomic_DNA"/>
</dbReference>
<proteinExistence type="predicted"/>
<protein>
    <submittedName>
        <fullName evidence="2">Uncharacterized protein</fullName>
    </submittedName>
</protein>
<dbReference type="AlphaFoldDB" id="A0AAN4ZSM2"/>
<reference evidence="3" key="1">
    <citation type="submission" date="2022-10" db="EMBL/GenBank/DDBJ databases">
        <title>Genome assembly of Pristionchus species.</title>
        <authorList>
            <person name="Yoshida K."/>
            <person name="Sommer R.J."/>
        </authorList>
    </citation>
    <scope>NUCLEOTIDE SEQUENCE [LARGE SCALE GENOMIC DNA]</scope>
    <source>
        <strain evidence="3">RS5460</strain>
    </source>
</reference>
<evidence type="ECO:0000256" key="1">
    <source>
        <dbReference type="SAM" id="MobiDB-lite"/>
    </source>
</evidence>
<name>A0AAN4ZSM2_9BILA</name>
<gene>
    <name evidence="2" type="ORF">PMAYCL1PPCAC_13225</name>
</gene>
<feature type="non-terminal residue" evidence="2">
    <location>
        <position position="69"/>
    </location>
</feature>
<feature type="region of interest" description="Disordered" evidence="1">
    <location>
        <begin position="1"/>
        <end position="27"/>
    </location>
</feature>
<keyword evidence="3" id="KW-1185">Reference proteome</keyword>
<sequence length="69" mass="7297">SFSSAAAPIQSQVMRPQHEASPSSPISTAFFFDPNRAFVPRADLTFDSNSAQVIGVSRIPSGATVTDID</sequence>
<accession>A0AAN4ZSM2</accession>
<evidence type="ECO:0000313" key="2">
    <source>
        <dbReference type="EMBL" id="GMR43030.1"/>
    </source>
</evidence>
<organism evidence="2 3">
    <name type="scientific">Pristionchus mayeri</name>
    <dbReference type="NCBI Taxonomy" id="1317129"/>
    <lineage>
        <taxon>Eukaryota</taxon>
        <taxon>Metazoa</taxon>
        <taxon>Ecdysozoa</taxon>
        <taxon>Nematoda</taxon>
        <taxon>Chromadorea</taxon>
        <taxon>Rhabditida</taxon>
        <taxon>Rhabditina</taxon>
        <taxon>Diplogasteromorpha</taxon>
        <taxon>Diplogasteroidea</taxon>
        <taxon>Neodiplogasteridae</taxon>
        <taxon>Pristionchus</taxon>
    </lineage>
</organism>
<evidence type="ECO:0000313" key="3">
    <source>
        <dbReference type="Proteomes" id="UP001328107"/>
    </source>
</evidence>
<dbReference type="Proteomes" id="UP001328107">
    <property type="component" value="Unassembled WGS sequence"/>
</dbReference>
<comment type="caution">
    <text evidence="2">The sequence shown here is derived from an EMBL/GenBank/DDBJ whole genome shotgun (WGS) entry which is preliminary data.</text>
</comment>